<sequence>MATKNKFSGIGGINLLGGGWPARVFGVGLLFAGWFALAWYFPNELMPFPIETLVLATEFVRSGVIWGHLFATLWRILWGFTGSMAIGIALGVAMGSSRFGRLFFVPYTVFGLSIPAVAWAAIALLIFGFSDLTIVFATVAVTYPYIAINIWKGVENIDADLIKMSKSFDVSNIQMLRHMILPSIGSALFASVRFGLAISWKIVTIGEVFAANNGIGAILFEAYELYRFEEAWAWAVIFIIFLLLIEYAIFKPLERRVQNYRQDVDFSGGAVT</sequence>
<dbReference type="PANTHER" id="PTHR30151:SF0">
    <property type="entry name" value="ABC TRANSPORTER PERMEASE PROTEIN MJ0413-RELATED"/>
    <property type="match status" value="1"/>
</dbReference>
<dbReference type="CDD" id="cd06261">
    <property type="entry name" value="TM_PBP2"/>
    <property type="match status" value="1"/>
</dbReference>
<keyword evidence="10" id="KW-1185">Reference proteome</keyword>
<gene>
    <name evidence="9" type="ORF">OS889_01915</name>
</gene>
<feature type="domain" description="ABC transmembrane type-1" evidence="8">
    <location>
        <begin position="69"/>
        <end position="249"/>
    </location>
</feature>
<evidence type="ECO:0000313" key="9">
    <source>
        <dbReference type="EMBL" id="MFA1609765.1"/>
    </source>
</evidence>
<dbReference type="EMBL" id="JBGNYA010000001">
    <property type="protein sequence ID" value="MFA1609765.1"/>
    <property type="molecule type" value="Genomic_DNA"/>
</dbReference>
<feature type="transmembrane region" description="Helical" evidence="7">
    <location>
        <begin position="133"/>
        <end position="154"/>
    </location>
</feature>
<feature type="transmembrane region" description="Helical" evidence="7">
    <location>
        <begin position="76"/>
        <end position="95"/>
    </location>
</feature>
<comment type="caution">
    <text evidence="9">The sequence shown here is derived from an EMBL/GenBank/DDBJ whole genome shotgun (WGS) entry which is preliminary data.</text>
</comment>
<proteinExistence type="inferred from homology"/>
<evidence type="ECO:0000259" key="8">
    <source>
        <dbReference type="PROSITE" id="PS50928"/>
    </source>
</evidence>
<evidence type="ECO:0000256" key="6">
    <source>
        <dbReference type="ARBA" id="ARBA00023136"/>
    </source>
</evidence>
<evidence type="ECO:0000256" key="5">
    <source>
        <dbReference type="ARBA" id="ARBA00022989"/>
    </source>
</evidence>
<comment type="subcellular location">
    <subcellularLocation>
        <location evidence="1 7">Cell membrane</location>
        <topology evidence="1 7">Multi-pass membrane protein</topology>
    </subcellularLocation>
</comment>
<feature type="transmembrane region" description="Helical" evidence="7">
    <location>
        <begin position="175"/>
        <end position="196"/>
    </location>
</feature>
<keyword evidence="5 7" id="KW-1133">Transmembrane helix</keyword>
<evidence type="ECO:0000256" key="3">
    <source>
        <dbReference type="ARBA" id="ARBA00022475"/>
    </source>
</evidence>
<reference evidence="9 10" key="1">
    <citation type="submission" date="2024-08" db="EMBL/GenBank/DDBJ databases">
        <title>Halobellus sp. MBLA0158 whole genome sequence.</title>
        <authorList>
            <person name="Hwang C.Y."/>
            <person name="Cho E.-S."/>
            <person name="Seo M.-J."/>
        </authorList>
    </citation>
    <scope>NUCLEOTIDE SEQUENCE [LARGE SCALE GENOMIC DNA]</scope>
    <source>
        <strain evidence="9 10">MBLA0158</strain>
    </source>
</reference>
<accession>A0ABD5M780</accession>
<dbReference type="PANTHER" id="PTHR30151">
    <property type="entry name" value="ALKANE SULFONATE ABC TRANSPORTER-RELATED, MEMBRANE SUBUNIT"/>
    <property type="match status" value="1"/>
</dbReference>
<keyword evidence="4 7" id="KW-0812">Transmembrane</keyword>
<evidence type="ECO:0000313" key="10">
    <source>
        <dbReference type="Proteomes" id="UP001570511"/>
    </source>
</evidence>
<protein>
    <submittedName>
        <fullName evidence="9">ABC transporter permease</fullName>
    </submittedName>
</protein>
<dbReference type="PROSITE" id="PS50928">
    <property type="entry name" value="ABC_TM1"/>
    <property type="match status" value="1"/>
</dbReference>
<evidence type="ECO:0000256" key="2">
    <source>
        <dbReference type="ARBA" id="ARBA00022448"/>
    </source>
</evidence>
<dbReference type="Gene3D" id="1.10.3720.10">
    <property type="entry name" value="MetI-like"/>
    <property type="match status" value="1"/>
</dbReference>
<dbReference type="Pfam" id="PF00528">
    <property type="entry name" value="BPD_transp_1"/>
    <property type="match status" value="1"/>
</dbReference>
<feature type="transmembrane region" description="Helical" evidence="7">
    <location>
        <begin position="231"/>
        <end position="250"/>
    </location>
</feature>
<comment type="similarity">
    <text evidence="7">Belongs to the binding-protein-dependent transport system permease family.</text>
</comment>
<dbReference type="AlphaFoldDB" id="A0ABD5M780"/>
<dbReference type="GO" id="GO:0005886">
    <property type="term" value="C:plasma membrane"/>
    <property type="evidence" value="ECO:0007669"/>
    <property type="project" value="UniProtKB-SubCell"/>
</dbReference>
<keyword evidence="6 7" id="KW-0472">Membrane</keyword>
<evidence type="ECO:0000256" key="4">
    <source>
        <dbReference type="ARBA" id="ARBA00022692"/>
    </source>
</evidence>
<feature type="transmembrane region" description="Helical" evidence="7">
    <location>
        <begin position="102"/>
        <end position="127"/>
    </location>
</feature>
<organism evidence="9 10">
    <name type="scientific">Halobellus rubicundus</name>
    <dbReference type="NCBI Taxonomy" id="2996466"/>
    <lineage>
        <taxon>Archaea</taxon>
        <taxon>Methanobacteriati</taxon>
        <taxon>Methanobacteriota</taxon>
        <taxon>Stenosarchaea group</taxon>
        <taxon>Halobacteria</taxon>
        <taxon>Halobacteriales</taxon>
        <taxon>Haloferacaceae</taxon>
        <taxon>Halobellus</taxon>
    </lineage>
</organism>
<dbReference type="InterPro" id="IPR000515">
    <property type="entry name" value="MetI-like"/>
</dbReference>
<feature type="transmembrane region" description="Helical" evidence="7">
    <location>
        <begin position="20"/>
        <end position="41"/>
    </location>
</feature>
<evidence type="ECO:0000256" key="7">
    <source>
        <dbReference type="RuleBase" id="RU363032"/>
    </source>
</evidence>
<dbReference type="SUPFAM" id="SSF161098">
    <property type="entry name" value="MetI-like"/>
    <property type="match status" value="1"/>
</dbReference>
<dbReference type="RefSeq" id="WP_372386795.1">
    <property type="nucleotide sequence ID" value="NZ_JBGNYA010000001.1"/>
</dbReference>
<evidence type="ECO:0000256" key="1">
    <source>
        <dbReference type="ARBA" id="ARBA00004651"/>
    </source>
</evidence>
<dbReference type="InterPro" id="IPR035906">
    <property type="entry name" value="MetI-like_sf"/>
</dbReference>
<dbReference type="Proteomes" id="UP001570511">
    <property type="component" value="Unassembled WGS sequence"/>
</dbReference>
<keyword evidence="3" id="KW-1003">Cell membrane</keyword>
<keyword evidence="2 7" id="KW-0813">Transport</keyword>
<name>A0ABD5M780_9EURY</name>